<dbReference type="AlphaFoldDB" id="X0X4I6"/>
<protein>
    <submittedName>
        <fullName evidence="1">Uncharacterized protein</fullName>
    </submittedName>
</protein>
<dbReference type="EMBL" id="BARS01032913">
    <property type="protein sequence ID" value="GAG19911.1"/>
    <property type="molecule type" value="Genomic_DNA"/>
</dbReference>
<evidence type="ECO:0000313" key="1">
    <source>
        <dbReference type="EMBL" id="GAG19911.1"/>
    </source>
</evidence>
<accession>X0X4I6</accession>
<reference evidence="1" key="1">
    <citation type="journal article" date="2014" name="Front. Microbiol.">
        <title>High frequency of phylogenetically diverse reductive dehalogenase-homologous genes in deep subseafloor sedimentary metagenomes.</title>
        <authorList>
            <person name="Kawai M."/>
            <person name="Futagami T."/>
            <person name="Toyoda A."/>
            <person name="Takaki Y."/>
            <person name="Nishi S."/>
            <person name="Hori S."/>
            <person name="Arai W."/>
            <person name="Tsubouchi T."/>
            <person name="Morono Y."/>
            <person name="Uchiyama I."/>
            <person name="Ito T."/>
            <person name="Fujiyama A."/>
            <person name="Inagaki F."/>
            <person name="Takami H."/>
        </authorList>
    </citation>
    <scope>NUCLEOTIDE SEQUENCE</scope>
    <source>
        <strain evidence="1">Expedition CK06-06</strain>
    </source>
</reference>
<name>X0X4I6_9ZZZZ</name>
<comment type="caution">
    <text evidence="1">The sequence shown here is derived from an EMBL/GenBank/DDBJ whole genome shotgun (WGS) entry which is preliminary data.</text>
</comment>
<proteinExistence type="predicted"/>
<organism evidence="1">
    <name type="scientific">marine sediment metagenome</name>
    <dbReference type="NCBI Taxonomy" id="412755"/>
    <lineage>
        <taxon>unclassified sequences</taxon>
        <taxon>metagenomes</taxon>
        <taxon>ecological metagenomes</taxon>
    </lineage>
</organism>
<sequence>LSWNALYTAYRYFAVLDTGPYLINSQVMTLKITHGDLRLFDY</sequence>
<gene>
    <name evidence="1" type="ORF">S01H1_51031</name>
</gene>
<feature type="non-terminal residue" evidence="1">
    <location>
        <position position="1"/>
    </location>
</feature>